<feature type="transmembrane region" description="Helical" evidence="1">
    <location>
        <begin position="141"/>
        <end position="160"/>
    </location>
</feature>
<keyword evidence="3" id="KW-1185">Reference proteome</keyword>
<reference evidence="2 3" key="1">
    <citation type="submission" date="2019-03" db="EMBL/GenBank/DDBJ databases">
        <title>Genomic Encyclopedia of Type Strains, Phase III (KMG-III): the genomes of soil and plant-associated and newly described type strains.</title>
        <authorList>
            <person name="Whitman W."/>
        </authorList>
    </citation>
    <scope>NUCLEOTIDE SEQUENCE [LARGE SCALE GENOMIC DNA]</scope>
    <source>
        <strain evidence="2 3">CECT 7378</strain>
    </source>
</reference>
<keyword evidence="1" id="KW-1133">Transmembrane helix</keyword>
<dbReference type="AlphaFoldDB" id="A0A4R6M3T8"/>
<dbReference type="Pfam" id="PF11086">
    <property type="entry name" value="DUF2878"/>
    <property type="match status" value="1"/>
</dbReference>
<proteinExistence type="predicted"/>
<dbReference type="RefSeq" id="WP_166637719.1">
    <property type="nucleotide sequence ID" value="NZ_SNXC01000015.1"/>
</dbReference>
<keyword evidence="1" id="KW-0472">Membrane</keyword>
<organism evidence="2 3">
    <name type="scientific">Marinomonas balearica</name>
    <dbReference type="NCBI Taxonomy" id="491947"/>
    <lineage>
        <taxon>Bacteria</taxon>
        <taxon>Pseudomonadati</taxon>
        <taxon>Pseudomonadota</taxon>
        <taxon>Gammaproteobacteria</taxon>
        <taxon>Oceanospirillales</taxon>
        <taxon>Oceanospirillaceae</taxon>
        <taxon>Marinomonas</taxon>
    </lineage>
</organism>
<evidence type="ECO:0000313" key="3">
    <source>
        <dbReference type="Proteomes" id="UP000294656"/>
    </source>
</evidence>
<sequence length="177" mass="19607">MKNIANAVGFQLLWFACVLLGDWAALLCTFLYLFFHRRYLQTSNAEFVLMIVFLVIGCLWDGLLIHLGVLVFPNDSLLFGVLPPLWLLCLWVSVATMLSHCLRFVAGRYLLATFLGFVSPVLSYIGGAALSDVEIGAPFELSVLMIAIGWAVILPLGFLLSQKLHLIPVSVHKGIKQ</sequence>
<comment type="caution">
    <text evidence="2">The sequence shown here is derived from an EMBL/GenBank/DDBJ whole genome shotgun (WGS) entry which is preliminary data.</text>
</comment>
<accession>A0A4R6M3T8</accession>
<dbReference type="InterPro" id="IPR021306">
    <property type="entry name" value="DUF2878"/>
</dbReference>
<feature type="transmembrane region" description="Helical" evidence="1">
    <location>
        <begin position="12"/>
        <end position="35"/>
    </location>
</feature>
<evidence type="ECO:0000313" key="2">
    <source>
        <dbReference type="EMBL" id="TDO95854.1"/>
    </source>
</evidence>
<keyword evidence="1" id="KW-0812">Transmembrane</keyword>
<protein>
    <submittedName>
        <fullName evidence="2">Uncharacterized protein DUF2878</fullName>
    </submittedName>
</protein>
<feature type="transmembrane region" description="Helical" evidence="1">
    <location>
        <begin position="84"/>
        <end position="102"/>
    </location>
</feature>
<gene>
    <name evidence="2" type="ORF">DFP79_3212</name>
</gene>
<feature type="transmembrane region" description="Helical" evidence="1">
    <location>
        <begin position="47"/>
        <end position="72"/>
    </location>
</feature>
<dbReference type="EMBL" id="SNXC01000015">
    <property type="protein sequence ID" value="TDO95854.1"/>
    <property type="molecule type" value="Genomic_DNA"/>
</dbReference>
<name>A0A4R6M3T8_9GAMM</name>
<feature type="transmembrane region" description="Helical" evidence="1">
    <location>
        <begin position="109"/>
        <end position="129"/>
    </location>
</feature>
<evidence type="ECO:0000256" key="1">
    <source>
        <dbReference type="SAM" id="Phobius"/>
    </source>
</evidence>
<dbReference type="Proteomes" id="UP000294656">
    <property type="component" value="Unassembled WGS sequence"/>
</dbReference>
<dbReference type="PROSITE" id="PS51257">
    <property type="entry name" value="PROKAR_LIPOPROTEIN"/>
    <property type="match status" value="1"/>
</dbReference>